<dbReference type="AlphaFoldDB" id="A0AAW2F9H6"/>
<comment type="caution">
    <text evidence="2">The sequence shown here is derived from an EMBL/GenBank/DDBJ whole genome shotgun (WGS) entry which is preliminary data.</text>
</comment>
<name>A0AAW2F9H6_9HYME</name>
<protein>
    <submittedName>
        <fullName evidence="2">Uncharacterized protein</fullName>
    </submittedName>
</protein>
<gene>
    <name evidence="2" type="ORF">PUN28_012959</name>
</gene>
<accession>A0AAW2F9H6</accession>
<dbReference type="Proteomes" id="UP001430953">
    <property type="component" value="Unassembled WGS sequence"/>
</dbReference>
<feature type="region of interest" description="Disordered" evidence="1">
    <location>
        <begin position="108"/>
        <end position="197"/>
    </location>
</feature>
<evidence type="ECO:0000313" key="3">
    <source>
        <dbReference type="Proteomes" id="UP001430953"/>
    </source>
</evidence>
<evidence type="ECO:0000313" key="2">
    <source>
        <dbReference type="EMBL" id="KAL0111416.1"/>
    </source>
</evidence>
<sequence length="197" mass="21310">MMVSGAAVPVVAQRCVIRVCRRPSEEARAAPLPGGLALAQTAVQHVRPIGHVGDQTGRALHQPRELLHRPHRTVSGRRLLSSALAVCTPLMLSSRARALKRPRWSIPSRTLSPWQSTQRRNRPRPGNATSPAVTIVSPAARVLVPSGTTIPDSSSTRQAIPRTVSRTRAPSSGHLRDSSFTDSMPRTARPSSLRISK</sequence>
<reference evidence="2 3" key="1">
    <citation type="submission" date="2023-03" db="EMBL/GenBank/DDBJ databases">
        <title>High recombination rates correlate with genetic variation in Cardiocondyla obscurior ants.</title>
        <authorList>
            <person name="Errbii M."/>
        </authorList>
    </citation>
    <scope>NUCLEOTIDE SEQUENCE [LARGE SCALE GENOMIC DNA]</scope>
    <source>
        <strain evidence="2">Alpha-2009</strain>
        <tissue evidence="2">Whole body</tissue>
    </source>
</reference>
<keyword evidence="3" id="KW-1185">Reference proteome</keyword>
<dbReference type="EMBL" id="JADYXP020000013">
    <property type="protein sequence ID" value="KAL0111416.1"/>
    <property type="molecule type" value="Genomic_DNA"/>
</dbReference>
<feature type="compositionally biased region" description="Polar residues" evidence="1">
    <location>
        <begin position="108"/>
        <end position="118"/>
    </location>
</feature>
<feature type="compositionally biased region" description="Polar residues" evidence="1">
    <location>
        <begin position="180"/>
        <end position="197"/>
    </location>
</feature>
<feature type="compositionally biased region" description="Polar residues" evidence="1">
    <location>
        <begin position="146"/>
        <end position="170"/>
    </location>
</feature>
<evidence type="ECO:0000256" key="1">
    <source>
        <dbReference type="SAM" id="MobiDB-lite"/>
    </source>
</evidence>
<organism evidence="2 3">
    <name type="scientific">Cardiocondyla obscurior</name>
    <dbReference type="NCBI Taxonomy" id="286306"/>
    <lineage>
        <taxon>Eukaryota</taxon>
        <taxon>Metazoa</taxon>
        <taxon>Ecdysozoa</taxon>
        <taxon>Arthropoda</taxon>
        <taxon>Hexapoda</taxon>
        <taxon>Insecta</taxon>
        <taxon>Pterygota</taxon>
        <taxon>Neoptera</taxon>
        <taxon>Endopterygota</taxon>
        <taxon>Hymenoptera</taxon>
        <taxon>Apocrita</taxon>
        <taxon>Aculeata</taxon>
        <taxon>Formicoidea</taxon>
        <taxon>Formicidae</taxon>
        <taxon>Myrmicinae</taxon>
        <taxon>Cardiocondyla</taxon>
    </lineage>
</organism>
<proteinExistence type="predicted"/>